<proteinExistence type="predicted"/>
<reference evidence="2 3" key="1">
    <citation type="journal article" date="2021" name="Nat. Plants">
        <title>The Taxus genome provides insights into paclitaxel biosynthesis.</title>
        <authorList>
            <person name="Xiong X."/>
            <person name="Gou J."/>
            <person name="Liao Q."/>
            <person name="Li Y."/>
            <person name="Zhou Q."/>
            <person name="Bi G."/>
            <person name="Li C."/>
            <person name="Du R."/>
            <person name="Wang X."/>
            <person name="Sun T."/>
            <person name="Guo L."/>
            <person name="Liang H."/>
            <person name="Lu P."/>
            <person name="Wu Y."/>
            <person name="Zhang Z."/>
            <person name="Ro D.K."/>
            <person name="Shang Y."/>
            <person name="Huang S."/>
            <person name="Yan J."/>
        </authorList>
    </citation>
    <scope>NUCLEOTIDE SEQUENCE [LARGE SCALE GENOMIC DNA]</scope>
    <source>
        <strain evidence="2">Ta-2019</strain>
    </source>
</reference>
<evidence type="ECO:0000313" key="3">
    <source>
        <dbReference type="Proteomes" id="UP000824469"/>
    </source>
</evidence>
<comment type="caution">
    <text evidence="2">The sequence shown here is derived from an EMBL/GenBank/DDBJ whole genome shotgun (WGS) entry which is preliminary data.</text>
</comment>
<dbReference type="Proteomes" id="UP000824469">
    <property type="component" value="Unassembled WGS sequence"/>
</dbReference>
<feature type="region of interest" description="Disordered" evidence="1">
    <location>
        <begin position="1"/>
        <end position="42"/>
    </location>
</feature>
<name>A0AA38LHB1_TAXCH</name>
<dbReference type="AlphaFoldDB" id="A0AA38LHB1"/>
<feature type="non-terminal residue" evidence="2">
    <location>
        <position position="170"/>
    </location>
</feature>
<evidence type="ECO:0000313" key="2">
    <source>
        <dbReference type="EMBL" id="KAH9320737.1"/>
    </source>
</evidence>
<organism evidence="2 3">
    <name type="scientific">Taxus chinensis</name>
    <name type="common">Chinese yew</name>
    <name type="synonym">Taxus wallichiana var. chinensis</name>
    <dbReference type="NCBI Taxonomy" id="29808"/>
    <lineage>
        <taxon>Eukaryota</taxon>
        <taxon>Viridiplantae</taxon>
        <taxon>Streptophyta</taxon>
        <taxon>Embryophyta</taxon>
        <taxon>Tracheophyta</taxon>
        <taxon>Spermatophyta</taxon>
        <taxon>Pinopsida</taxon>
        <taxon>Pinidae</taxon>
        <taxon>Conifers II</taxon>
        <taxon>Cupressales</taxon>
        <taxon>Taxaceae</taxon>
        <taxon>Taxus</taxon>
    </lineage>
</organism>
<feature type="compositionally biased region" description="Polar residues" evidence="1">
    <location>
        <begin position="20"/>
        <end position="41"/>
    </location>
</feature>
<keyword evidence="3" id="KW-1185">Reference proteome</keyword>
<accession>A0AA38LHB1</accession>
<evidence type="ECO:0000256" key="1">
    <source>
        <dbReference type="SAM" id="MobiDB-lite"/>
    </source>
</evidence>
<feature type="compositionally biased region" description="Low complexity" evidence="1">
    <location>
        <begin position="1"/>
        <end position="10"/>
    </location>
</feature>
<protein>
    <submittedName>
        <fullName evidence="2">Uncharacterized protein</fullName>
    </submittedName>
</protein>
<dbReference type="EMBL" id="JAHRHJ020000003">
    <property type="protein sequence ID" value="KAH9320737.1"/>
    <property type="molecule type" value="Genomic_DNA"/>
</dbReference>
<gene>
    <name evidence="2" type="ORF">KI387_015376</name>
</gene>
<sequence>MKLLALSLSKKVVKPRAQQDEGSSSRMSNVRQTNHSTQGSSWKPAFIPKEEAIPDIEPRVAERRDIRTRFRLSNMTLSKEIRDAMSFVEFMGLDEKRTKPRHATPHKEVQSTLGKLSFSTFDGSSKGTARAWIQKLNTYLSLKPMLEEEAIKFATLHLEGIAHEWWFHGL</sequence>